<feature type="domain" description="DUF1559" evidence="2">
    <location>
        <begin position="48"/>
        <end position="337"/>
    </location>
</feature>
<dbReference type="NCBIfam" id="TIGR02532">
    <property type="entry name" value="IV_pilin_GFxxxE"/>
    <property type="match status" value="1"/>
</dbReference>
<keyword evidence="1" id="KW-1133">Transmembrane helix</keyword>
<name>A0A5B9W3A2_9BACT</name>
<keyword evidence="1" id="KW-0472">Membrane</keyword>
<dbReference type="PANTHER" id="PTHR30093:SF2">
    <property type="entry name" value="TYPE II SECRETION SYSTEM PROTEIN H"/>
    <property type="match status" value="1"/>
</dbReference>
<protein>
    <submittedName>
        <fullName evidence="3">Putative major pilin subunit</fullName>
    </submittedName>
</protein>
<evidence type="ECO:0000313" key="3">
    <source>
        <dbReference type="EMBL" id="QEH34729.1"/>
    </source>
</evidence>
<reference evidence="3 4" key="1">
    <citation type="submission" date="2019-08" db="EMBL/GenBank/DDBJ databases">
        <title>Deep-cultivation of Planctomycetes and their phenomic and genomic characterization uncovers novel biology.</title>
        <authorList>
            <person name="Wiegand S."/>
            <person name="Jogler M."/>
            <person name="Boedeker C."/>
            <person name="Pinto D."/>
            <person name="Vollmers J."/>
            <person name="Rivas-Marin E."/>
            <person name="Kohn T."/>
            <person name="Peeters S.H."/>
            <person name="Heuer A."/>
            <person name="Rast P."/>
            <person name="Oberbeckmann S."/>
            <person name="Bunk B."/>
            <person name="Jeske O."/>
            <person name="Meyerdierks A."/>
            <person name="Storesund J.E."/>
            <person name="Kallscheuer N."/>
            <person name="Luecker S."/>
            <person name="Lage O.M."/>
            <person name="Pohl T."/>
            <person name="Merkel B.J."/>
            <person name="Hornburger P."/>
            <person name="Mueller R.-W."/>
            <person name="Bruemmer F."/>
            <person name="Labrenz M."/>
            <person name="Spormann A.M."/>
            <person name="Op den Camp H."/>
            <person name="Overmann J."/>
            <person name="Amann R."/>
            <person name="Jetten M.S.M."/>
            <person name="Mascher T."/>
            <person name="Medema M.H."/>
            <person name="Devos D.P."/>
            <person name="Kaster A.-K."/>
            <person name="Ovreas L."/>
            <person name="Rohde M."/>
            <person name="Galperin M.Y."/>
            <person name="Jogler C."/>
        </authorList>
    </citation>
    <scope>NUCLEOTIDE SEQUENCE [LARGE SCALE GENOMIC DNA]</scope>
    <source>
        <strain evidence="3 4">OJF2</strain>
    </source>
</reference>
<dbReference type="InterPro" id="IPR011453">
    <property type="entry name" value="DUF1559"/>
</dbReference>
<dbReference type="KEGG" id="agv:OJF2_32710"/>
<accession>A0A5B9W3A2</accession>
<dbReference type="InterPro" id="IPR027558">
    <property type="entry name" value="Pre_pil_HX9DG_C"/>
</dbReference>
<proteinExistence type="predicted"/>
<dbReference type="PANTHER" id="PTHR30093">
    <property type="entry name" value="GENERAL SECRETION PATHWAY PROTEIN G"/>
    <property type="match status" value="1"/>
</dbReference>
<dbReference type="InterPro" id="IPR045584">
    <property type="entry name" value="Pilin-like"/>
</dbReference>
<dbReference type="Gene3D" id="3.30.700.10">
    <property type="entry name" value="Glycoprotein, Type 4 Pilin"/>
    <property type="match status" value="1"/>
</dbReference>
<dbReference type="NCBIfam" id="TIGR04294">
    <property type="entry name" value="pre_pil_HX9DG"/>
    <property type="match status" value="1"/>
</dbReference>
<dbReference type="Pfam" id="PF07963">
    <property type="entry name" value="N_methyl"/>
    <property type="match status" value="1"/>
</dbReference>
<dbReference type="RefSeq" id="WP_148594611.1">
    <property type="nucleotide sequence ID" value="NZ_CP042997.1"/>
</dbReference>
<keyword evidence="4" id="KW-1185">Reference proteome</keyword>
<evidence type="ECO:0000259" key="2">
    <source>
        <dbReference type="Pfam" id="PF07596"/>
    </source>
</evidence>
<dbReference type="Pfam" id="PF07596">
    <property type="entry name" value="SBP_bac_10"/>
    <property type="match status" value="1"/>
</dbReference>
<gene>
    <name evidence="3" type="ORF">OJF2_32710</name>
</gene>
<dbReference type="SUPFAM" id="SSF54523">
    <property type="entry name" value="Pili subunits"/>
    <property type="match status" value="1"/>
</dbReference>
<dbReference type="Proteomes" id="UP000324233">
    <property type="component" value="Chromosome"/>
</dbReference>
<evidence type="ECO:0000313" key="4">
    <source>
        <dbReference type="Proteomes" id="UP000324233"/>
    </source>
</evidence>
<dbReference type="OrthoDB" id="241541at2"/>
<dbReference type="InterPro" id="IPR012902">
    <property type="entry name" value="N_methyl_site"/>
</dbReference>
<evidence type="ECO:0000256" key="1">
    <source>
        <dbReference type="SAM" id="Phobius"/>
    </source>
</evidence>
<feature type="transmembrane region" description="Helical" evidence="1">
    <location>
        <begin position="24"/>
        <end position="47"/>
    </location>
</feature>
<keyword evidence="1" id="KW-0812">Transmembrane</keyword>
<dbReference type="AlphaFoldDB" id="A0A5B9W3A2"/>
<sequence>MSLESTGDRIALHRARRGASRPGFTLIELLVVIAIIAVLIALLLPAVQSAREAARRVQCTNNLKQIGLALHNYHSAYDKFPMGSSKNMQNLGEYHAQHGLSAHAQMLGFLGETPLYNAINFNWGMNASATCGPINSTAYLTRVAAFVCPSDANAGVTNLNSYNDSIGTTTIDAVQQTATGSTGLFTFWRSYGITNVTDGTSNTIAFSEALVGDNSTSWTKSAGIVQLGTLPATAEILDASSNLPAIQAGLQACNAAWTNRSGKLNTARGNYWFHGTEAQTMFNTVVPPNSQSYPWAYCSDGQIGGAAFSSANSHHAGGVNVLLADGSVKFVKDSISQQVWMALGTRADGEVLSSDSY</sequence>
<organism evidence="3 4">
    <name type="scientific">Aquisphaera giovannonii</name>
    <dbReference type="NCBI Taxonomy" id="406548"/>
    <lineage>
        <taxon>Bacteria</taxon>
        <taxon>Pseudomonadati</taxon>
        <taxon>Planctomycetota</taxon>
        <taxon>Planctomycetia</taxon>
        <taxon>Isosphaerales</taxon>
        <taxon>Isosphaeraceae</taxon>
        <taxon>Aquisphaera</taxon>
    </lineage>
</organism>
<dbReference type="EMBL" id="CP042997">
    <property type="protein sequence ID" value="QEH34729.1"/>
    <property type="molecule type" value="Genomic_DNA"/>
</dbReference>